<keyword evidence="3 5" id="KW-0807">Transducer</keyword>
<dbReference type="Gene3D" id="6.10.340.10">
    <property type="match status" value="1"/>
</dbReference>
<dbReference type="GO" id="GO:0006935">
    <property type="term" value="P:chemotaxis"/>
    <property type="evidence" value="ECO:0007669"/>
    <property type="project" value="InterPro"/>
</dbReference>
<accession>A0A2T4Z009</accession>
<dbReference type="PROSITE" id="PS50192">
    <property type="entry name" value="T_SNARE"/>
    <property type="match status" value="1"/>
</dbReference>
<keyword evidence="6" id="KW-1133">Transmembrane helix</keyword>
<name>A0A2T4Z009_9HYPH</name>
<feature type="transmembrane region" description="Helical" evidence="6">
    <location>
        <begin position="324"/>
        <end position="346"/>
    </location>
</feature>
<dbReference type="Pfam" id="PF00672">
    <property type="entry name" value="HAMP"/>
    <property type="match status" value="1"/>
</dbReference>
<dbReference type="OrthoDB" id="8456673at2"/>
<dbReference type="InterPro" id="IPR004089">
    <property type="entry name" value="MCPsignal_dom"/>
</dbReference>
<evidence type="ECO:0000259" key="8">
    <source>
        <dbReference type="PROSITE" id="PS50192"/>
    </source>
</evidence>
<proteinExistence type="inferred from homology"/>
<evidence type="ECO:0000256" key="2">
    <source>
        <dbReference type="ARBA" id="ARBA00022519"/>
    </source>
</evidence>
<dbReference type="PRINTS" id="PR00260">
    <property type="entry name" value="CHEMTRNSDUCR"/>
</dbReference>
<keyword evidence="2" id="KW-1003">Cell membrane</keyword>
<evidence type="ECO:0000259" key="7">
    <source>
        <dbReference type="PROSITE" id="PS50111"/>
    </source>
</evidence>
<dbReference type="GO" id="GO:0007165">
    <property type="term" value="P:signal transduction"/>
    <property type="evidence" value="ECO:0007669"/>
    <property type="project" value="UniProtKB-KW"/>
</dbReference>
<evidence type="ECO:0000256" key="3">
    <source>
        <dbReference type="ARBA" id="ARBA00023224"/>
    </source>
</evidence>
<dbReference type="SMART" id="SM00304">
    <property type="entry name" value="HAMP"/>
    <property type="match status" value="1"/>
</dbReference>
<dbReference type="PROSITE" id="PS50885">
    <property type="entry name" value="HAMP"/>
    <property type="match status" value="1"/>
</dbReference>
<keyword evidence="11" id="KW-1185">Reference proteome</keyword>
<dbReference type="CDD" id="cd06225">
    <property type="entry name" value="HAMP"/>
    <property type="match status" value="1"/>
</dbReference>
<evidence type="ECO:0000256" key="4">
    <source>
        <dbReference type="ARBA" id="ARBA00029447"/>
    </source>
</evidence>
<dbReference type="RefSeq" id="WP_108178471.1">
    <property type="nucleotide sequence ID" value="NZ_PZZL01000007.1"/>
</dbReference>
<dbReference type="Pfam" id="PF00015">
    <property type="entry name" value="MCPsignal"/>
    <property type="match status" value="1"/>
</dbReference>
<evidence type="ECO:0000313" key="11">
    <source>
        <dbReference type="Proteomes" id="UP000241808"/>
    </source>
</evidence>
<dbReference type="Gene3D" id="1.10.287.950">
    <property type="entry name" value="Methyl-accepting chemotaxis protein"/>
    <property type="match status" value="1"/>
</dbReference>
<dbReference type="PROSITE" id="PS50111">
    <property type="entry name" value="CHEMOTAXIS_TRANSDUC_2"/>
    <property type="match status" value="1"/>
</dbReference>
<dbReference type="PANTHER" id="PTHR32089:SF112">
    <property type="entry name" value="LYSOZYME-LIKE PROTEIN-RELATED"/>
    <property type="match status" value="1"/>
</dbReference>
<dbReference type="InterPro" id="IPR004090">
    <property type="entry name" value="Chemotax_Me-accpt_rcpt"/>
</dbReference>
<feature type="domain" description="T-SNARE coiled-coil homology" evidence="8">
    <location>
        <begin position="593"/>
        <end position="655"/>
    </location>
</feature>
<dbReference type="SMART" id="SM00283">
    <property type="entry name" value="MA"/>
    <property type="match status" value="1"/>
</dbReference>
<dbReference type="EMBL" id="PZZL01000007">
    <property type="protein sequence ID" value="PTM52818.1"/>
    <property type="molecule type" value="Genomic_DNA"/>
</dbReference>
<dbReference type="InterPro" id="IPR000727">
    <property type="entry name" value="T_SNARE_dom"/>
</dbReference>
<protein>
    <submittedName>
        <fullName evidence="10">Methyl-accepting chemotaxis protein</fullName>
    </submittedName>
</protein>
<dbReference type="PANTHER" id="PTHR32089">
    <property type="entry name" value="METHYL-ACCEPTING CHEMOTAXIS PROTEIN MCPB"/>
    <property type="match status" value="1"/>
</dbReference>
<reference evidence="10 11" key="1">
    <citation type="submission" date="2018-04" db="EMBL/GenBank/DDBJ databases">
        <title>Genomic Encyclopedia of Archaeal and Bacterial Type Strains, Phase II (KMG-II): from individual species to whole genera.</title>
        <authorList>
            <person name="Goeker M."/>
        </authorList>
    </citation>
    <scope>NUCLEOTIDE SEQUENCE [LARGE SCALE GENOMIC DNA]</scope>
    <source>
        <strain evidence="10 11">DSM 25521</strain>
    </source>
</reference>
<dbReference type="GO" id="GO:0004888">
    <property type="term" value="F:transmembrane signaling receptor activity"/>
    <property type="evidence" value="ECO:0007669"/>
    <property type="project" value="InterPro"/>
</dbReference>
<comment type="similarity">
    <text evidence="4">Belongs to the methyl-accepting chemotaxis (MCP) protein family.</text>
</comment>
<dbReference type="Proteomes" id="UP000241808">
    <property type="component" value="Unassembled WGS sequence"/>
</dbReference>
<dbReference type="SUPFAM" id="SSF58104">
    <property type="entry name" value="Methyl-accepting chemotaxis protein (MCP) signaling domain"/>
    <property type="match status" value="1"/>
</dbReference>
<keyword evidence="2" id="KW-0997">Cell inner membrane</keyword>
<evidence type="ECO:0000256" key="6">
    <source>
        <dbReference type="SAM" id="Phobius"/>
    </source>
</evidence>
<keyword evidence="6" id="KW-0472">Membrane</keyword>
<sequence length="697" mass="73868">MLNRLTVSGLVKAVVSIFALALISQFAMGAWDSWNRYRKADKTATVVETTTHMFTALHNLRVDRSNSRRALMLDEVHPTVPRTIAPHREAEMPALRSALATLRTIDYPGAAAAVSELDRTIKRLTEMHEETARAMAQPRPQRRAGIAEEFFTLTDGAINLLDRLSTDLTRLIKLDDPLIDQLMEIKQHAWNARQAAGDVSVFISNPLAGLPLPENPLVGYTTLVTRMETSWASVEAIAGGLSLPPSFAEAMQKARSGFLEAEFAKVRLATLNALITKQQPAFTANQWSLMAVPKLGTILAAADAALDVAGSHSRNVRDTAFRSLMLQLGALALALTFAVAALVLMARRVVGPLTEIKDSMLRLANGDTSVESRFVSRRDEIGALAGAMQTFRDNMIEAERLRSEQGAMEARAAADRRAAMLQLADSFQAAVGGVVETVSRASGELESAATLLSRTAENTQAQSVVVASASEEASANVQSVAGAAEEMASSVHEIGRQVAESSRMSAEAVQQAEKADQRIAQLTQAASRIGDVVKLITAIAEQTNLLALNATIEAARAGEAGKGFAVVASEVKQLATQTAKATEEIGAQIGAMQAATQDSVVAIKEIGTTIDRISGVAAAIAAAVEQQGAATQEISRNVQEAAQGTAEVASNIASVNAGAAETGSASSQVLSAARSLSRDSEVLQREVARFIETVKAA</sequence>
<comment type="subcellular location">
    <subcellularLocation>
        <location evidence="1">Cell inner membrane</location>
        <topology evidence="1">Multi-pass membrane protein</topology>
    </subcellularLocation>
</comment>
<dbReference type="GO" id="GO:0005886">
    <property type="term" value="C:plasma membrane"/>
    <property type="evidence" value="ECO:0007669"/>
    <property type="project" value="UniProtKB-SubCell"/>
</dbReference>
<evidence type="ECO:0000259" key="9">
    <source>
        <dbReference type="PROSITE" id="PS50885"/>
    </source>
</evidence>
<feature type="domain" description="HAMP" evidence="9">
    <location>
        <begin position="347"/>
        <end position="400"/>
    </location>
</feature>
<organism evidence="10 11">
    <name type="scientific">Phreatobacter oligotrophus</name>
    <dbReference type="NCBI Taxonomy" id="1122261"/>
    <lineage>
        <taxon>Bacteria</taxon>
        <taxon>Pseudomonadati</taxon>
        <taxon>Pseudomonadota</taxon>
        <taxon>Alphaproteobacteria</taxon>
        <taxon>Hyphomicrobiales</taxon>
        <taxon>Phreatobacteraceae</taxon>
        <taxon>Phreatobacter</taxon>
    </lineage>
</organism>
<gene>
    <name evidence="10" type="ORF">C8P69_10796</name>
</gene>
<evidence type="ECO:0000313" key="10">
    <source>
        <dbReference type="EMBL" id="PTM52818.1"/>
    </source>
</evidence>
<dbReference type="AlphaFoldDB" id="A0A2T4Z009"/>
<keyword evidence="6" id="KW-0812">Transmembrane</keyword>
<feature type="domain" description="Methyl-accepting transducer" evidence="7">
    <location>
        <begin position="434"/>
        <end position="677"/>
    </location>
</feature>
<evidence type="ECO:0000256" key="5">
    <source>
        <dbReference type="PROSITE-ProRule" id="PRU00284"/>
    </source>
</evidence>
<comment type="caution">
    <text evidence="10">The sequence shown here is derived from an EMBL/GenBank/DDBJ whole genome shotgun (WGS) entry which is preliminary data.</text>
</comment>
<evidence type="ECO:0000256" key="1">
    <source>
        <dbReference type="ARBA" id="ARBA00004429"/>
    </source>
</evidence>
<dbReference type="InterPro" id="IPR003660">
    <property type="entry name" value="HAMP_dom"/>
</dbReference>